<evidence type="ECO:0000256" key="2">
    <source>
        <dbReference type="ARBA" id="ARBA00004496"/>
    </source>
</evidence>
<dbReference type="GO" id="GO:0005737">
    <property type="term" value="C:cytoplasm"/>
    <property type="evidence" value="ECO:0007669"/>
    <property type="project" value="UniProtKB-SubCell"/>
</dbReference>
<feature type="domain" description="HYDIN/VesB/CFA65-like Ig-like" evidence="6">
    <location>
        <begin position="245"/>
        <end position="339"/>
    </location>
</feature>
<evidence type="ECO:0000256" key="1">
    <source>
        <dbReference type="ARBA" id="ARBA00004138"/>
    </source>
</evidence>
<feature type="non-terminal residue" evidence="7">
    <location>
        <position position="1"/>
    </location>
</feature>
<dbReference type="InterPro" id="IPR053879">
    <property type="entry name" value="HYDIN_VesB_CFA65-like_Ig"/>
</dbReference>
<dbReference type="InterPro" id="IPR013783">
    <property type="entry name" value="Ig-like_fold"/>
</dbReference>
<sequence>NIPMVLHDLYEDVYYEVQFLSWSMSASGGGFSYTRSAGTTGWINVTGFDNGTFFEKADYADYTDSTNWDIVADSVAITRADSEGLFNPYTDTGFSHWTDAMPAGTEWAWGATEEDDQDYTSWYNAVYQSGWGPAYALESSMEGYTDGHTMSMHLIEEDLYYDVEFHDWTCCAGGGGFSYTRYQVSPDGISIENTLSANSSDTLTIILGGSSLSPGEYSAEMIIGTSDTDTPELVVDIDLTVIGTPVLVLSTDSLDYDSLFIGLESLQFVELLNSGNDLLTITSVSSNNSEFQVSLEDDSLDAMESTLLTVTYVPVTDGAISGQITIESNDLTNPTLTVQLTAVGQVPPEIELSVDSLEVFVSPEDSTTRYFTISNTGPNNLVYNISMDDIGSQTVTFTKEDWADWTLPENQDRVSDNLWITRGDYNALFNAIYEYPEDHPHGPEGTQWAVGPLEDIEMLWFDSFV</sequence>
<dbReference type="EMBL" id="UINC01062045">
    <property type="protein sequence ID" value="SVB88270.1"/>
    <property type="molecule type" value="Genomic_DNA"/>
</dbReference>
<dbReference type="GO" id="GO:0005929">
    <property type="term" value="C:cilium"/>
    <property type="evidence" value="ECO:0007669"/>
    <property type="project" value="UniProtKB-SubCell"/>
</dbReference>
<evidence type="ECO:0000256" key="5">
    <source>
        <dbReference type="ARBA" id="ARBA00023273"/>
    </source>
</evidence>
<dbReference type="Gene3D" id="2.60.40.10">
    <property type="entry name" value="Immunoglobulins"/>
    <property type="match status" value="1"/>
</dbReference>
<proteinExistence type="predicted"/>
<keyword evidence="3" id="KW-0963">Cytoplasm</keyword>
<organism evidence="7">
    <name type="scientific">marine metagenome</name>
    <dbReference type="NCBI Taxonomy" id="408172"/>
    <lineage>
        <taxon>unclassified sequences</taxon>
        <taxon>metagenomes</taxon>
        <taxon>ecological metagenomes</taxon>
    </lineage>
</organism>
<protein>
    <recommendedName>
        <fullName evidence="6">HYDIN/VesB/CFA65-like Ig-like domain-containing protein</fullName>
    </recommendedName>
</protein>
<evidence type="ECO:0000313" key="7">
    <source>
        <dbReference type="EMBL" id="SVB88270.1"/>
    </source>
</evidence>
<gene>
    <name evidence="7" type="ORF">METZ01_LOCUS241124</name>
</gene>
<name>A0A382HLT8_9ZZZZ</name>
<reference evidence="7" key="1">
    <citation type="submission" date="2018-05" db="EMBL/GenBank/DDBJ databases">
        <authorList>
            <person name="Lanie J.A."/>
            <person name="Ng W.-L."/>
            <person name="Kazmierczak K.M."/>
            <person name="Andrzejewski T.M."/>
            <person name="Davidsen T.M."/>
            <person name="Wayne K.J."/>
            <person name="Tettelin H."/>
            <person name="Glass J.I."/>
            <person name="Rusch D."/>
            <person name="Podicherti R."/>
            <person name="Tsui H.-C.T."/>
            <person name="Winkler M.E."/>
        </authorList>
    </citation>
    <scope>NUCLEOTIDE SEQUENCE</scope>
</reference>
<keyword evidence="4" id="KW-0969">Cilium</keyword>
<evidence type="ECO:0000256" key="4">
    <source>
        <dbReference type="ARBA" id="ARBA00023069"/>
    </source>
</evidence>
<feature type="non-terminal residue" evidence="7">
    <location>
        <position position="465"/>
    </location>
</feature>
<dbReference type="AlphaFoldDB" id="A0A382HLT8"/>
<evidence type="ECO:0000259" key="6">
    <source>
        <dbReference type="Pfam" id="PF22544"/>
    </source>
</evidence>
<comment type="subcellular location">
    <subcellularLocation>
        <location evidence="1">Cell projection</location>
        <location evidence="1">Cilium</location>
    </subcellularLocation>
    <subcellularLocation>
        <location evidence="2">Cytoplasm</location>
    </subcellularLocation>
</comment>
<evidence type="ECO:0000256" key="3">
    <source>
        <dbReference type="ARBA" id="ARBA00022490"/>
    </source>
</evidence>
<accession>A0A382HLT8</accession>
<dbReference type="Pfam" id="PF22544">
    <property type="entry name" value="HYDIN_VesB_CFA65-like_Ig"/>
    <property type="match status" value="1"/>
</dbReference>
<keyword evidence="5" id="KW-0966">Cell projection</keyword>